<sequence>MLRRSSFRGGNSRPENLGQNFLAMIASICFSVFVSGVVVFTTIAVTYDSEEPFLRPVSEISTDRTAFIDTSDVESAVAEAGFTEFSDSGSCRVDEPINCRDLEVFHLLMTAAIDKFKDVHFNRFGKPVGGDNGSSCHMAWRFRPKEGKATGFNKDYRSFRVLRFDNCTLSVVGIGGYHSGGNARRRKGKGKIEKVRSTTVDFGEKGELFRRGKYLVYVGGGERCKSMWHYMWSFVCMLGEAEFLNRTLVFDTSICLSKIHSLSGVDEEGKDFRFYFDWEHLKDASSVVDQAEFWPNWEKWGGLKLHLVEDFRVTPMRLAEAKESLIMRKFGAVEPDNFWFRVCEGEANGVMKQPWHKVSKARPLLEVASVIASRMGWDYDSVRVERREKVKNKEVWPNLDHDTCPEAVMAALRGRGVEDRRRVYVATDEGEAAFFDPMKERYAVHLLEEHRDLWGGDSDWHYETTRLNNGNAVEFDGYMRQIVDGEVFLRGKKKIETFNDLTRDCRDGVNTC</sequence>
<evidence type="ECO:0008006" key="6">
    <source>
        <dbReference type="Google" id="ProtNLM"/>
    </source>
</evidence>
<feature type="domain" description="DUF7075" evidence="3">
    <location>
        <begin position="209"/>
        <end position="497"/>
    </location>
</feature>
<organism evidence="4 5">
    <name type="scientific">Salvia divinorum</name>
    <name type="common">Maria pastora</name>
    <name type="synonym">Diviner's sage</name>
    <dbReference type="NCBI Taxonomy" id="28513"/>
    <lineage>
        <taxon>Eukaryota</taxon>
        <taxon>Viridiplantae</taxon>
        <taxon>Streptophyta</taxon>
        <taxon>Embryophyta</taxon>
        <taxon>Tracheophyta</taxon>
        <taxon>Spermatophyta</taxon>
        <taxon>Magnoliopsida</taxon>
        <taxon>eudicotyledons</taxon>
        <taxon>Gunneridae</taxon>
        <taxon>Pentapetalae</taxon>
        <taxon>asterids</taxon>
        <taxon>lamiids</taxon>
        <taxon>Lamiales</taxon>
        <taxon>Lamiaceae</taxon>
        <taxon>Nepetoideae</taxon>
        <taxon>Mentheae</taxon>
        <taxon>Salviinae</taxon>
        <taxon>Salvia</taxon>
        <taxon>Salvia subgen. Calosphace</taxon>
    </lineage>
</organism>
<evidence type="ECO:0000313" key="5">
    <source>
        <dbReference type="Proteomes" id="UP001567538"/>
    </source>
</evidence>
<keyword evidence="5" id="KW-1185">Reference proteome</keyword>
<dbReference type="Proteomes" id="UP001567538">
    <property type="component" value="Unassembled WGS sequence"/>
</dbReference>
<reference evidence="4 5" key="1">
    <citation type="submission" date="2024-06" db="EMBL/GenBank/DDBJ databases">
        <title>A chromosome level genome sequence of Diviner's sage (Salvia divinorum).</title>
        <authorList>
            <person name="Ford S.A."/>
            <person name="Ro D.-K."/>
            <person name="Ness R.W."/>
            <person name="Phillips M.A."/>
        </authorList>
    </citation>
    <scope>NUCLEOTIDE SEQUENCE [LARGE SCALE GENOMIC DNA]</scope>
    <source>
        <strain evidence="4">SAF-2024a</strain>
        <tissue evidence="4">Leaf</tissue>
    </source>
</reference>
<keyword evidence="1" id="KW-1133">Transmembrane helix</keyword>
<gene>
    <name evidence="4" type="ORF">AAHA92_03035</name>
</gene>
<feature type="domain" description="DUF7074" evidence="2">
    <location>
        <begin position="94"/>
        <end position="179"/>
    </location>
</feature>
<dbReference type="PANTHER" id="PTHR31469:SF2">
    <property type="entry name" value="EXPRESSED PROTEIN"/>
    <property type="match status" value="1"/>
</dbReference>
<dbReference type="EMBL" id="JBEAFC010000002">
    <property type="protein sequence ID" value="KAL1567569.1"/>
    <property type="molecule type" value="Genomic_DNA"/>
</dbReference>
<dbReference type="InterPro" id="IPR055503">
    <property type="entry name" value="DUF7075"/>
</dbReference>
<evidence type="ECO:0000259" key="3">
    <source>
        <dbReference type="Pfam" id="PF23272"/>
    </source>
</evidence>
<evidence type="ECO:0000256" key="1">
    <source>
        <dbReference type="SAM" id="Phobius"/>
    </source>
</evidence>
<name>A0ABD1IIF6_SALDI</name>
<keyword evidence="1" id="KW-0812">Transmembrane</keyword>
<dbReference type="Pfam" id="PF23269">
    <property type="entry name" value="DUF7074"/>
    <property type="match status" value="1"/>
</dbReference>
<evidence type="ECO:0000313" key="4">
    <source>
        <dbReference type="EMBL" id="KAL1567569.1"/>
    </source>
</evidence>
<dbReference type="PANTHER" id="PTHR31469">
    <property type="entry name" value="OS07G0633600 PROTEIN"/>
    <property type="match status" value="1"/>
</dbReference>
<protein>
    <recommendedName>
        <fullName evidence="6">O-fucosyltransferase family protein</fullName>
    </recommendedName>
</protein>
<feature type="transmembrane region" description="Helical" evidence="1">
    <location>
        <begin position="21"/>
        <end position="47"/>
    </location>
</feature>
<dbReference type="Pfam" id="PF23272">
    <property type="entry name" value="DUF7075"/>
    <property type="match status" value="1"/>
</dbReference>
<dbReference type="AlphaFoldDB" id="A0ABD1IIF6"/>
<keyword evidence="1" id="KW-0472">Membrane</keyword>
<comment type="caution">
    <text evidence="4">The sequence shown here is derived from an EMBL/GenBank/DDBJ whole genome shotgun (WGS) entry which is preliminary data.</text>
</comment>
<dbReference type="InterPro" id="IPR055502">
    <property type="entry name" value="DUF7074"/>
</dbReference>
<evidence type="ECO:0000259" key="2">
    <source>
        <dbReference type="Pfam" id="PF23269"/>
    </source>
</evidence>
<accession>A0ABD1IIF6</accession>
<proteinExistence type="predicted"/>